<accession>A0A6P0UET7</accession>
<evidence type="ECO:0000313" key="1">
    <source>
        <dbReference type="EMBL" id="NER11755.1"/>
    </source>
</evidence>
<dbReference type="EMBL" id="JAABOP010000007">
    <property type="protein sequence ID" value="NER11755.1"/>
    <property type="molecule type" value="Genomic_DNA"/>
</dbReference>
<sequence length="123" mass="14306">MNKIFIAITCFLILSCSGQKSCVDFRNGRFSLTSEVGTSFIERKENEQIETADGINYYADVEWINDCTYLLKNHRNHDKLIDKEEIGHIYKVEILQIFKDSIKIRTTANYTDFVVESTLQILE</sequence>
<organism evidence="1 2">
    <name type="scientific">Muriicola jejuensis</name>
    <dbReference type="NCBI Taxonomy" id="504488"/>
    <lineage>
        <taxon>Bacteria</taxon>
        <taxon>Pseudomonadati</taxon>
        <taxon>Bacteroidota</taxon>
        <taxon>Flavobacteriia</taxon>
        <taxon>Flavobacteriales</taxon>
        <taxon>Flavobacteriaceae</taxon>
        <taxon>Muriicola</taxon>
    </lineage>
</organism>
<gene>
    <name evidence="1" type="ORF">GWK09_14585</name>
</gene>
<dbReference type="RefSeq" id="WP_163694211.1">
    <property type="nucleotide sequence ID" value="NZ_FXTW01000011.1"/>
</dbReference>
<reference evidence="1 2" key="1">
    <citation type="submission" date="2020-01" db="EMBL/GenBank/DDBJ databases">
        <title>Muriicola jejuensis KCTC 22299.</title>
        <authorList>
            <person name="Wang G."/>
        </authorList>
    </citation>
    <scope>NUCLEOTIDE SEQUENCE [LARGE SCALE GENOMIC DNA]</scope>
    <source>
        <strain evidence="1 2">KCTC 22299</strain>
    </source>
</reference>
<keyword evidence="2" id="KW-1185">Reference proteome</keyword>
<evidence type="ECO:0000313" key="2">
    <source>
        <dbReference type="Proteomes" id="UP000468443"/>
    </source>
</evidence>
<proteinExistence type="predicted"/>
<dbReference type="Proteomes" id="UP000468443">
    <property type="component" value="Unassembled WGS sequence"/>
</dbReference>
<comment type="caution">
    <text evidence="1">The sequence shown here is derived from an EMBL/GenBank/DDBJ whole genome shotgun (WGS) entry which is preliminary data.</text>
</comment>
<dbReference type="AlphaFoldDB" id="A0A6P0UET7"/>
<dbReference type="PROSITE" id="PS51257">
    <property type="entry name" value="PROKAR_LIPOPROTEIN"/>
    <property type="match status" value="1"/>
</dbReference>
<name>A0A6P0UET7_9FLAO</name>
<protein>
    <recommendedName>
        <fullName evidence="3">DNA topoisomerase IV</fullName>
    </recommendedName>
</protein>
<evidence type="ECO:0008006" key="3">
    <source>
        <dbReference type="Google" id="ProtNLM"/>
    </source>
</evidence>